<accession>A0A4S4L4M6</accession>
<dbReference type="AlphaFoldDB" id="A0A4S4L4M6"/>
<reference evidence="1 2" key="1">
    <citation type="submission" date="2019-02" db="EMBL/GenBank/DDBJ databases">
        <title>Genome sequencing of the rare red list fungi Phellinidium pouzarii.</title>
        <authorList>
            <person name="Buettner E."/>
            <person name="Kellner H."/>
        </authorList>
    </citation>
    <scope>NUCLEOTIDE SEQUENCE [LARGE SCALE GENOMIC DNA]</scope>
    <source>
        <strain evidence="1 2">DSM 108285</strain>
    </source>
</reference>
<sequence length="128" mass="14406">MHSSMFRYTIYSSHVDAMMGSSIGFRTAKMQKWIPAPFISSHSFSNAHDVVTRIRATLASPCAKWDVDKARFSEERRYVRADFEQELTRLEERVDHVDVAASACQLYLVVGHNLLGETGEGPLATQIA</sequence>
<dbReference type="EMBL" id="SGPK01000199">
    <property type="protein sequence ID" value="THH06386.1"/>
    <property type="molecule type" value="Genomic_DNA"/>
</dbReference>
<evidence type="ECO:0000313" key="1">
    <source>
        <dbReference type="EMBL" id="THH06386.1"/>
    </source>
</evidence>
<dbReference type="Proteomes" id="UP000308199">
    <property type="component" value="Unassembled WGS sequence"/>
</dbReference>
<protein>
    <submittedName>
        <fullName evidence="1">Uncharacterized protein</fullName>
    </submittedName>
</protein>
<keyword evidence="2" id="KW-1185">Reference proteome</keyword>
<comment type="caution">
    <text evidence="1">The sequence shown here is derived from an EMBL/GenBank/DDBJ whole genome shotgun (WGS) entry which is preliminary data.</text>
</comment>
<evidence type="ECO:0000313" key="2">
    <source>
        <dbReference type="Proteomes" id="UP000308199"/>
    </source>
</evidence>
<organism evidence="1 2">
    <name type="scientific">Phellinidium pouzarii</name>
    <dbReference type="NCBI Taxonomy" id="167371"/>
    <lineage>
        <taxon>Eukaryota</taxon>
        <taxon>Fungi</taxon>
        <taxon>Dikarya</taxon>
        <taxon>Basidiomycota</taxon>
        <taxon>Agaricomycotina</taxon>
        <taxon>Agaricomycetes</taxon>
        <taxon>Hymenochaetales</taxon>
        <taxon>Hymenochaetaceae</taxon>
        <taxon>Phellinidium</taxon>
    </lineage>
</organism>
<name>A0A4S4L4M6_9AGAM</name>
<gene>
    <name evidence="1" type="ORF">EW145_g4124</name>
</gene>
<proteinExistence type="predicted"/>